<reference evidence="7 8" key="1">
    <citation type="submission" date="2020-07" db="EMBL/GenBank/DDBJ databases">
        <title>Taxonomic revisions and descriptions of new bacterial species based on genomic comparisons in the high-G+C-content subgroup of the family Alcaligenaceae.</title>
        <authorList>
            <person name="Szabo A."/>
            <person name="Felfoldi T."/>
        </authorList>
    </citation>
    <scope>NUCLEOTIDE SEQUENCE [LARGE SCALE GENOMIC DNA]</scope>
    <source>
        <strain evidence="7 8">LMG 24012</strain>
    </source>
</reference>
<dbReference type="Pfam" id="PF14489">
    <property type="entry name" value="QueF"/>
    <property type="match status" value="1"/>
</dbReference>
<dbReference type="EMBL" id="JACCEM010000006">
    <property type="protein sequence ID" value="NYT50166.1"/>
    <property type="molecule type" value="Genomic_DNA"/>
</dbReference>
<name>A0A853G6D5_9BURK</name>
<keyword evidence="2 5" id="KW-0671">Queuosine biosynthesis</keyword>
<dbReference type="InterPro" id="IPR016428">
    <property type="entry name" value="QueF_type2"/>
</dbReference>
<sequence length="274" mass="30492">MTHTPLAHAPLGQAVAYPSAYDPSLLFAIDRAVNRAALPLPAHWHGADIWNAYEVSWLNPKGKPMVAVARYTVPHSSPRLIESKSFKLYLNSYNETRFDDAETVRRTMARDLSQAAGQEIGVELFSLASQHGLPLGALEGDDIDGQDIDIDRYEPAPDLLRCTGGGGIVSEKLVSDLLKSNCPVTGQPDWGSVQVCYTGPRIDRAALLRYIVSLRRHTEFHEHCVETMFCDILRACKPESLAVYARYTRRGGLDINPWRSTHPWAAGRVRTVRQ</sequence>
<gene>
    <name evidence="5 7" type="primary">queF</name>
    <name evidence="7" type="ORF">H0A72_12680</name>
</gene>
<comment type="subunit">
    <text evidence="5">Homodimer.</text>
</comment>
<dbReference type="Proteomes" id="UP000559809">
    <property type="component" value="Unassembled WGS sequence"/>
</dbReference>
<organism evidence="7 8">
    <name type="scientific">Parapusillimonas granuli</name>
    <dbReference type="NCBI Taxonomy" id="380911"/>
    <lineage>
        <taxon>Bacteria</taxon>
        <taxon>Pseudomonadati</taxon>
        <taxon>Pseudomonadota</taxon>
        <taxon>Betaproteobacteria</taxon>
        <taxon>Burkholderiales</taxon>
        <taxon>Alcaligenaceae</taxon>
        <taxon>Parapusillimonas</taxon>
    </lineage>
</organism>
<dbReference type="GO" id="GO:0005737">
    <property type="term" value="C:cytoplasm"/>
    <property type="evidence" value="ECO:0007669"/>
    <property type="project" value="UniProtKB-SubCell"/>
</dbReference>
<feature type="binding site" evidence="5">
    <location>
        <begin position="250"/>
        <end position="251"/>
    </location>
    <ligand>
        <name>NADPH</name>
        <dbReference type="ChEBI" id="CHEBI:57783"/>
    </ligand>
</feature>
<dbReference type="SUPFAM" id="SSF55620">
    <property type="entry name" value="Tetrahydrobiopterin biosynthesis enzymes-like"/>
    <property type="match status" value="1"/>
</dbReference>
<dbReference type="NCBIfam" id="TIGR03138">
    <property type="entry name" value="QueF"/>
    <property type="match status" value="1"/>
</dbReference>
<dbReference type="AlphaFoldDB" id="A0A853G6D5"/>
<feature type="domain" description="NADPH-dependent 7-cyano-7-deazaguanine reductase N-terminal" evidence="6">
    <location>
        <begin position="17"/>
        <end position="124"/>
    </location>
</feature>
<proteinExistence type="inferred from homology"/>
<dbReference type="Pfam" id="PF14819">
    <property type="entry name" value="QueF_N"/>
    <property type="match status" value="1"/>
</dbReference>
<dbReference type="UniPathway" id="UPA00392"/>
<accession>A0A853G6D5</accession>
<evidence type="ECO:0000256" key="4">
    <source>
        <dbReference type="ARBA" id="ARBA00023002"/>
    </source>
</evidence>
<keyword evidence="3 5" id="KW-0521">NADP</keyword>
<feature type="active site" description="Thioimide intermediate" evidence="5">
    <location>
        <position position="182"/>
    </location>
</feature>
<dbReference type="InterPro" id="IPR043133">
    <property type="entry name" value="GTP-CH-I_C/QueF"/>
</dbReference>
<keyword evidence="1 5" id="KW-0963">Cytoplasm</keyword>
<dbReference type="InterPro" id="IPR029500">
    <property type="entry name" value="QueF"/>
</dbReference>
<evidence type="ECO:0000313" key="8">
    <source>
        <dbReference type="Proteomes" id="UP000559809"/>
    </source>
</evidence>
<dbReference type="HAMAP" id="MF_00817">
    <property type="entry name" value="QueF_type2"/>
    <property type="match status" value="1"/>
</dbReference>
<comment type="similarity">
    <text evidence="5">Belongs to the GTP cyclohydrolase I family. QueF type 2 subfamily.</text>
</comment>
<evidence type="ECO:0000256" key="1">
    <source>
        <dbReference type="ARBA" id="ARBA00022490"/>
    </source>
</evidence>
<comment type="function">
    <text evidence="5">Catalyzes the NADPH-dependent reduction of 7-cyano-7-deazaguanine (preQ0) to 7-aminomethyl-7-deazaguanine (preQ1).</text>
</comment>
<dbReference type="GO" id="GO:0033739">
    <property type="term" value="F:preQ1 synthase activity"/>
    <property type="evidence" value="ECO:0007669"/>
    <property type="project" value="UniProtKB-UniRule"/>
</dbReference>
<feature type="binding site" evidence="5">
    <location>
        <begin position="221"/>
        <end position="222"/>
    </location>
    <ligand>
        <name>substrate</name>
    </ligand>
</feature>
<comment type="subcellular location">
    <subcellularLocation>
        <location evidence="5">Cytoplasm</location>
    </subcellularLocation>
</comment>
<dbReference type="PANTHER" id="PTHR34354">
    <property type="entry name" value="NADPH-DEPENDENT 7-CYANO-7-DEAZAGUANINE REDUCTASE"/>
    <property type="match status" value="1"/>
</dbReference>
<feature type="binding site" evidence="5">
    <location>
        <begin position="83"/>
        <end position="84"/>
    </location>
    <ligand>
        <name>NADPH</name>
        <dbReference type="ChEBI" id="CHEBI:57783"/>
    </ligand>
</feature>
<dbReference type="PANTHER" id="PTHR34354:SF1">
    <property type="entry name" value="NADPH-DEPENDENT 7-CYANO-7-DEAZAGUANINE REDUCTASE"/>
    <property type="match status" value="1"/>
</dbReference>
<keyword evidence="4 5" id="KW-0560">Oxidoreductase</keyword>
<protein>
    <recommendedName>
        <fullName evidence="5">NADPH-dependent 7-cyano-7-deazaguanine reductase</fullName>
        <ecNumber evidence="5">1.7.1.13</ecNumber>
    </recommendedName>
    <alternativeName>
        <fullName evidence="5">7-cyano-7-carbaguanine reductase</fullName>
    </alternativeName>
    <alternativeName>
        <fullName evidence="5">NADPH-dependent nitrile oxidoreductase</fullName>
    </alternativeName>
    <alternativeName>
        <fullName evidence="5">PreQ(0) reductase</fullName>
    </alternativeName>
</protein>
<comment type="catalytic activity">
    <reaction evidence="5">
        <text>7-aminomethyl-7-carbaguanine + 2 NADP(+) = 7-cyano-7-carbaguanine + 2 NADPH + 3 H(+)</text>
        <dbReference type="Rhea" id="RHEA:13409"/>
        <dbReference type="ChEBI" id="CHEBI:15378"/>
        <dbReference type="ChEBI" id="CHEBI:45075"/>
        <dbReference type="ChEBI" id="CHEBI:57783"/>
        <dbReference type="ChEBI" id="CHEBI:58349"/>
        <dbReference type="ChEBI" id="CHEBI:58703"/>
        <dbReference type="EC" id="1.7.1.13"/>
    </reaction>
</comment>
<comment type="caution">
    <text evidence="7">The sequence shown here is derived from an EMBL/GenBank/DDBJ whole genome shotgun (WGS) entry which is preliminary data.</text>
</comment>
<dbReference type="InterPro" id="IPR029139">
    <property type="entry name" value="QueF_N"/>
</dbReference>
<keyword evidence="8" id="KW-1185">Reference proteome</keyword>
<dbReference type="GO" id="GO:0008616">
    <property type="term" value="P:tRNA queuosine(34) biosynthetic process"/>
    <property type="evidence" value="ECO:0007669"/>
    <property type="project" value="UniProtKB-UniRule"/>
</dbReference>
<feature type="binding site" evidence="5">
    <location>
        <begin position="81"/>
        <end position="83"/>
    </location>
    <ligand>
        <name>substrate</name>
    </ligand>
</feature>
<evidence type="ECO:0000256" key="5">
    <source>
        <dbReference type="HAMAP-Rule" id="MF_00817"/>
    </source>
</evidence>
<comment type="pathway">
    <text evidence="5">tRNA modification; tRNA-queuosine biosynthesis.</text>
</comment>
<dbReference type="EC" id="1.7.1.13" evidence="5"/>
<feature type="active site" description="Proton donor" evidence="5">
    <location>
        <position position="189"/>
    </location>
</feature>
<dbReference type="Gene3D" id="3.30.1130.10">
    <property type="match status" value="2"/>
</dbReference>
<evidence type="ECO:0000259" key="6">
    <source>
        <dbReference type="Pfam" id="PF14819"/>
    </source>
</evidence>
<dbReference type="InterPro" id="IPR050084">
    <property type="entry name" value="NADPH_dep_7-cyano-7-deazaG_red"/>
</dbReference>
<evidence type="ECO:0000256" key="3">
    <source>
        <dbReference type="ARBA" id="ARBA00022857"/>
    </source>
</evidence>
<evidence type="ECO:0000313" key="7">
    <source>
        <dbReference type="EMBL" id="NYT50166.1"/>
    </source>
</evidence>
<evidence type="ECO:0000256" key="2">
    <source>
        <dbReference type="ARBA" id="ARBA00022785"/>
    </source>
</evidence>
<dbReference type="RefSeq" id="WP_180156156.1">
    <property type="nucleotide sequence ID" value="NZ_JACCEM010000006.1"/>
</dbReference>
<dbReference type="PIRSF" id="PIRSF004750">
    <property type="entry name" value="Nitrile_oxidored_YqcD_prd"/>
    <property type="match status" value="1"/>
</dbReference>